<evidence type="ECO:0000313" key="1">
    <source>
        <dbReference type="EMBL" id="KAA4626610.1"/>
    </source>
</evidence>
<reference evidence="1 2" key="1">
    <citation type="journal article" date="2019" name="Nat. Med.">
        <title>A library of human gut bacterial isolates paired with longitudinal multiomics data enables mechanistic microbiome research.</title>
        <authorList>
            <person name="Poyet M."/>
            <person name="Groussin M."/>
            <person name="Gibbons S.M."/>
            <person name="Avila-Pacheco J."/>
            <person name="Jiang X."/>
            <person name="Kearney S.M."/>
            <person name="Perrotta A.R."/>
            <person name="Berdy B."/>
            <person name="Zhao S."/>
            <person name="Lieberman T.D."/>
            <person name="Swanson P.K."/>
            <person name="Smith M."/>
            <person name="Roesemann S."/>
            <person name="Alexander J.E."/>
            <person name="Rich S.A."/>
            <person name="Livny J."/>
            <person name="Vlamakis H."/>
            <person name="Clish C."/>
            <person name="Bullock K."/>
            <person name="Deik A."/>
            <person name="Scott J."/>
            <person name="Pierce K.A."/>
            <person name="Xavier R.J."/>
            <person name="Alm E.J."/>
        </authorList>
    </citation>
    <scope>NUCLEOTIDE SEQUENCE [LARGE SCALE GENOMIC DNA]</scope>
    <source>
        <strain evidence="1 2">BIOML-A15</strain>
    </source>
</reference>
<dbReference type="RefSeq" id="WP_138273834.1">
    <property type="nucleotide sequence ID" value="NZ_CAAKNR010000222.1"/>
</dbReference>
<dbReference type="EMBL" id="VWFP01000011">
    <property type="protein sequence ID" value="KAA4626610.1"/>
    <property type="molecule type" value="Genomic_DNA"/>
</dbReference>
<gene>
    <name evidence="1" type="ORF">F3B90_11985</name>
</gene>
<accession>A0A7J4XXH7</accession>
<protein>
    <submittedName>
        <fullName evidence="1">Uncharacterized protein</fullName>
    </submittedName>
</protein>
<name>A0A7J4XXH7_BACOV</name>
<evidence type="ECO:0000313" key="2">
    <source>
        <dbReference type="Proteomes" id="UP000424805"/>
    </source>
</evidence>
<comment type="caution">
    <text evidence="1">The sequence shown here is derived from an EMBL/GenBank/DDBJ whole genome shotgun (WGS) entry which is preliminary data.</text>
</comment>
<organism evidence="1 2">
    <name type="scientific">Bacteroides ovatus</name>
    <dbReference type="NCBI Taxonomy" id="28116"/>
    <lineage>
        <taxon>Bacteria</taxon>
        <taxon>Pseudomonadati</taxon>
        <taxon>Bacteroidota</taxon>
        <taxon>Bacteroidia</taxon>
        <taxon>Bacteroidales</taxon>
        <taxon>Bacteroidaceae</taxon>
        <taxon>Bacteroides</taxon>
    </lineage>
</organism>
<dbReference type="AlphaFoldDB" id="A0A7J4XXH7"/>
<proteinExistence type="predicted"/>
<sequence length="173" mass="20592">MQKQIIDLKRLMYHTQEKRRFRLSGPAICSRNDAWLGSGYYFWDEETDAVSWGYNSKKRTGAFEIYKANIETENFLNTVFNEEHYNFYRSQIDKVGERIWKKTGIKATVEDVCEYINEKAKWTEELDGIIFQDLPTGDSILINKYPYRKRIQAVVYKLSCITDFIFKDEYNAN</sequence>
<dbReference type="Proteomes" id="UP000424805">
    <property type="component" value="Unassembled WGS sequence"/>
</dbReference>